<dbReference type="PANTHER" id="PTHR30612:SF0">
    <property type="entry name" value="CHLOROPLAST PROTEIN-TRANSPORTING ATPASE"/>
    <property type="match status" value="1"/>
</dbReference>
<dbReference type="Pfam" id="PF07517">
    <property type="entry name" value="SecA_DEAD"/>
    <property type="match status" value="1"/>
</dbReference>
<dbReference type="InterPro" id="IPR014018">
    <property type="entry name" value="SecA_motor_DEAD"/>
</dbReference>
<evidence type="ECO:0000256" key="3">
    <source>
        <dbReference type="ARBA" id="ARBA00023010"/>
    </source>
</evidence>
<reference evidence="6 7" key="1">
    <citation type="submission" date="2016-05" db="EMBL/GenBank/DDBJ databases">
        <authorList>
            <person name="Prochazka B."/>
            <person name="Indra A."/>
            <person name="Hasenberger P."/>
            <person name="Blaschitz M."/>
            <person name="Wagner L."/>
            <person name="Wewalka G."/>
            <person name="Sorschag S."/>
            <person name="Schmid D."/>
            <person name="Ruppitsch W."/>
        </authorList>
    </citation>
    <scope>NUCLEOTIDE SEQUENCE [LARGE SCALE GENOMIC DNA]</scope>
    <source>
        <strain evidence="6 7">974010_12</strain>
    </source>
</reference>
<evidence type="ECO:0000313" key="7">
    <source>
        <dbReference type="Proteomes" id="UP000093336"/>
    </source>
</evidence>
<organism evidence="6 7">
    <name type="scientific">Legionella jamestowniensis</name>
    <dbReference type="NCBI Taxonomy" id="455"/>
    <lineage>
        <taxon>Bacteria</taxon>
        <taxon>Pseudomonadati</taxon>
        <taxon>Pseudomonadota</taxon>
        <taxon>Gammaproteobacteria</taxon>
        <taxon>Legionellales</taxon>
        <taxon>Legionellaceae</taxon>
        <taxon>Legionella</taxon>
    </lineage>
</organism>
<evidence type="ECO:0000256" key="1">
    <source>
        <dbReference type="ARBA" id="ARBA00022475"/>
    </source>
</evidence>
<dbReference type="InterPro" id="IPR000185">
    <property type="entry name" value="SecA"/>
</dbReference>
<proteinExistence type="predicted"/>
<feature type="region of interest" description="Disordered" evidence="4">
    <location>
        <begin position="2683"/>
        <end position="2724"/>
    </location>
</feature>
<evidence type="ECO:0000256" key="4">
    <source>
        <dbReference type="SAM" id="MobiDB-lite"/>
    </source>
</evidence>
<comment type="caution">
    <text evidence="6">The sequence shown here is derived from an EMBL/GenBank/DDBJ whole genome shotgun (WGS) entry which is preliminary data.</text>
</comment>
<name>A0ABX2XVL4_9GAMM</name>
<dbReference type="PROSITE" id="PS51196">
    <property type="entry name" value="SECA_MOTOR_DEAD"/>
    <property type="match status" value="1"/>
</dbReference>
<keyword evidence="1" id="KW-1003">Cell membrane</keyword>
<dbReference type="InterPro" id="IPR027417">
    <property type="entry name" value="P-loop_NTPase"/>
</dbReference>
<evidence type="ECO:0000256" key="2">
    <source>
        <dbReference type="ARBA" id="ARBA00022927"/>
    </source>
</evidence>
<accession>A0ABX2XVL4</accession>
<keyword evidence="3" id="KW-0811">Translocation</keyword>
<evidence type="ECO:0000313" key="6">
    <source>
        <dbReference type="EMBL" id="OCH98261.1"/>
    </source>
</evidence>
<dbReference type="Gene3D" id="3.40.50.300">
    <property type="entry name" value="P-loop containing nucleotide triphosphate hydrolases"/>
    <property type="match status" value="2"/>
</dbReference>
<protein>
    <recommendedName>
        <fullName evidence="5">SecA family profile domain-containing protein</fullName>
    </recommendedName>
</protein>
<dbReference type="PANTHER" id="PTHR30612">
    <property type="entry name" value="SECA INNER MEMBRANE COMPONENT OF SEC PROTEIN SECRETION SYSTEM"/>
    <property type="match status" value="1"/>
</dbReference>
<feature type="domain" description="SecA family profile" evidence="5">
    <location>
        <begin position="2132"/>
        <end position="2764"/>
    </location>
</feature>
<keyword evidence="2" id="KW-0653">Protein transport</keyword>
<dbReference type="SUPFAM" id="SSF52540">
    <property type="entry name" value="P-loop containing nucleoside triphosphate hydrolases"/>
    <property type="match status" value="1"/>
</dbReference>
<keyword evidence="7" id="KW-1185">Reference proteome</keyword>
<dbReference type="EMBL" id="LYOZ01000016">
    <property type="protein sequence ID" value="OCH98261.1"/>
    <property type="molecule type" value="Genomic_DNA"/>
</dbReference>
<dbReference type="InterPro" id="IPR011115">
    <property type="entry name" value="SecA_DEAD"/>
</dbReference>
<dbReference type="Proteomes" id="UP000093336">
    <property type="component" value="Unassembled WGS sequence"/>
</dbReference>
<gene>
    <name evidence="6" type="ORF">A8135_11925</name>
</gene>
<dbReference type="RefSeq" id="WP_065620667.1">
    <property type="nucleotide sequence ID" value="NZ_LYOZ01000016.1"/>
</dbReference>
<sequence>MSKQLVKQVREVILENFKAQLLARWLGEKRDEINKKVNEETTSREKELIARTKSNGCNLHLMSNFPYNTAQYRNSYVYIRNNSTKELYYIQPDGEYERAKVVNFNLFEEKINALKDKEQTRLHLSEEQINKVIISNGGHTHYSKHNFSSQLQVYTYEIREKLENEYKQQFNHAIWEALHGLEEKFGAAVDALQPEKAIEQFFDRHPWVPRNYLNKQSIPYQFLHSYLNERLLATLRSPALASFASATMKQIENKEFQWQQHPFVEEWLSHYIEGYPLSDVQSMYIANPRVEYLNHACLGLASANGEQKSANGEQKLNNPISRIDIFRYLYNYNALSMRANETAERIATTRHAPMHISELENLTPSQWNSFNNLFINIGHEYSPVWILLSKTAGGWKAYLPPAEMNIVTANQIASELTSIPALKGLTFASVNCEDNLKLNDVEKLNNLAQWHAILLGRVFPACAEIPNKPLASFRDKVPVPVLHQQVLEQCMYGIYVGYDNPVENVKRAARNRKPFSKLEWHELNPLVEKNTYYLLDDNDALRYVNASHVLSGFDQKQLSISEDLKTLTLDDASYNLSTYLTEALDMVYHYSMTRLVTPALNLSWLQEQLFDYDVNLRTVKPQRHLQNFRQSFGFALQCAARNRFLAEVGPDTLSRAAEEPANRKKLWSATGNALVDFFKQNGQTIDLDFIKEIQEFNASWRKSHCDHEERAAISSTAWAFVQFAQMGKRGLDELFNVFNAYSGDPDEIEPSPNLPCTFDLNGSLVDEPHEYLAYLAAQIKNYHPRDEGYSPLFKSLSLILPDNLDDKTSRALLELITVLDARKKRFPQELAEVNLYNLRNPDAKKQSNQLINGLTAQAKYQDLQIQINIPEWNREAYKEEETCALKSSYRGLQNIILNNQRGVNHAKLAANTANIYAAATDSLDAELILDNKLAQEPQLWKGEEVLYPLTAQTPGIQQQLQQEVVQEFQVEEQVEEEQEQEQEQEQQIVQFYGDERELITRDNIDERCKQNWETLAENTKALSGWKKQELKQLFSLWVGSDLNASQVVEKIHPNAVQKIMEHAPQFRMGVAKDNLPPGFYLQYSLQNRGLILNFDEKREKKDLRALKQKKLKERNPFTVELYSPKKPNEFRGDYRQFEPLSRGKEVHQTLWQYLTLEDNDKQRILNAQKVIGNQFEHSPETASVILQHFDVTGEFKRPEDYNSCLQYLDRWAQGLKTKISPQLRELLFNNHSSVVLTEKNLKAFGQVFNHCDVNNRSVNGSEHFLFIADQVLTTFGQNHFEVWKRRFLDVSENWSEFLEKSEVDALALSIATLKNFPRHQSLWWKLVDAHGCATGHMRYADLWYAFQKVLSYAENRDLIIDEESLTRLLKDSPDFNGKVFLDRLYRVLRDTKNQLDSKQVQQHILNHLHEIDWRHNGFYYAARYQHFPYWDQQLQLSNFSPATANAQPGYAVRWDEDFKLLSPLTHALRFASQRMQLSQKDFATLKKILGDNVSQQSSLSLRLLIAGLAVGVDNLQSYEGKKATPFDESATGLASSKEYQTKDFSELAETFEQLPSEFLVWMNEQVQLDDELIPGALRMRFADVPTFVEGVYRVNADVAIRKSDHGLKIINAAGRALQCFEKWEDKQSAFEHLLVHALKFDFNSSLFNSYPWLIEQLDPELKDPMQEARALALKEKGGNSEDALKQLRIFEKQLQSINFASTNYLPGTRELSDLMADIAKSINPAQTRREVVSSLLKKQCAITFQDAPFRSLEQKEIEKAITFMDEHLKPGFKLQNLELCRTLFRQYVAVKAEAGSEQQIERFLTVLARLDNKAHFDELGQVLGALLFKAKQNGQKRYSIPQLTSWLQVLMDEKVYDLHHYPINLLKVLLDNELAKDSSLLNDDLNKLKEKDAVASQILIKGLVEETLPNQYKPVLAKLILEDVNNSDFVKEAQAILGCLHEAKGGSEWMNALVGLIEKVPGRNLTQRRDMVRGLAQEAKDAFEISNPSENMLSLWQRTQIKLINLLVDKTIQPDDFERHFPCANPTQAYIKVILTQALGDWQKERHMLADVRERLKTLPVQQLRILADYYSSEPLPTLTQLNELLAKPELKDANSLIHHFETVEQGLNDKGEPKRHYSITEDDRRGLMRVLAGFKRKGARYLEDVEQKELINLLYYTNNYSQAARLHELPLNTLTRTLDYALDELKAASNDMDKHQASARVLACMREVLLRKSGKWANHTQMLALLYAALYNDESLLHQVRTGQGKSIITVMRSSYLALNDYVVDVFSSKDSLSKRDHEEFAPVLDAMGIQHAYITENSPARNYKTRSRPGVGAINYATIGNFSLFHSGHIWGGKDAIELDPKRRAAWLDEADYILRFEQTQFNYSDNTDSDPIYNMDEWVYRVTYDWYLENRHTFKQIESTGVLAVSRQEHLQSLCKYLQERLSYSPKQSHFFERHIIPALSGNEEALKKRDQQLKQLLTAAHVASNLTVDTDFCIRPDNKAVVGGLNIDTRAAKVVIGNQVRLGSTYSDLVQQFLHVRLNKEAIAKGQTSDFFVDPNTQIALSQNVPYLLRKYYSKLEGCTGTAGNNAALRFYREEFGIEHISKLPTHEEIRTTYLPMIFCDSEEEQVKTIAAHMIEHQDQPLLHACKDDPAVKRLSRKIGKELEVRGYPLDQFLVDTNDSGKQESEVLPLAGRIGAVSNSSRLGRGTDIKPQSPKGLGVIRSYPADPDVEKQERGRQGRNGAQGFCVDVINFRAIQKEFATYMKSAHAPRLNAIYEEQALHLSHKLQKHKHNLSQKWAWLENDEATQRKYIVTRSVVQLNHELKKEREQFLRRKEYLIATLSGEVMDVLHKAIKVGDQRTHMRLRTAWLEHRKLIEDAWNGRLTGKAGDSEEVYTEFFKKADAIWHKLCVLSPQLDKFCLVTLATNTADLNEGYKGVMVYLKEQTQIWKDKLVRKQLKADDLSALTSLKKKLKVLALEWHPDKLASSNKTPEEKDEIGPEIFKQISELMEIREDCEHALSGKTEETVLSNEEAIHSNTDVHAKHEVSEMALVKYVPVYRHVPSNQKRDMAAVVEFYQEWIKRAEDLYFRPDMEPQRRNELLAKVYGGNEIFLGLLYKELKSASSHQEKGKFPVEVQDRRRQQLFSFLTDCVKQYPAVFNVSCAALAEVLQTYNKHGDEAQDVAFFAGLKAFFAQNWLNSKLPSQLDGETIRKNSLLLSLTMKINHTAFVSEHDASKTFIKNFNEIIHREFWDAFPRLPELETLFTSNSNVTRLLVSHTNKNDLGYLIHLINENHKNEYMYSEKEVEQANIRISRLVSYLEKHADVLMEFPGQLRPLFAIILADNGFDPQHDYLPEPGILRNLPAELRNSFWHFLSERLPLNQEACDALIENLSSQEMNKTFVKQVLKPLFALPPYVPLAYINNALRFKPGRYQFDDCQKTLEQIQEAALVFNHYLVEKGIIKSADAFVTPAQPEKLITWTELFCSMSPEKAKEFFLAVKGSNLADEHVISLLKQYSKGVINLTQLTTVLETVQMIERIKPQKDKYEFLFEKYKGYAASDNFKEIENLKTFATILVKKAAGDLSKAAIKVLWNSWVQGNDQAKVKESLKLINAFRDFDIRYPTINLLDDYLKTPQATRKHEFYRDFLEVMNSEKHQGLPAKTVDALYQAYFKTQIIRNKQHLSEALTVIHEADARLVKKKEWSVIFGRVTGPGQPVRQKIMQLLHHNILNLGEGFAKKCYDHYQSLATKIVSRIPEDLGNNREGRALLQKCYKELSHFARELVEVAKAPFVEQVKDAHEVNAVDIQAKHKAYFEKQQKKYAGFWWTNALRKEQSDVLFDSLDRKPFYETKENYYIRTLNTIWETQKDILLRDRDTQYNKKGYSRLYDITVQMFLQVAKDLLEDRDVSLQLKSRLNGILQEQTSYHLTTLYERLPEKSVLKRQMEPIWEAAQQQEDPWSPGSVELSEIANVLKTNKTYVPKQLKYLVDNLECLIQLPDSASLRLDSSNGLGSNVV</sequence>
<keyword evidence="2" id="KW-0813">Transport</keyword>
<keyword evidence="1" id="KW-0472">Membrane</keyword>
<evidence type="ECO:0000259" key="5">
    <source>
        <dbReference type="PROSITE" id="PS51196"/>
    </source>
</evidence>